<dbReference type="RefSeq" id="WP_078754917.1">
    <property type="nucleotide sequence ID" value="NZ_FUWO01000001.1"/>
</dbReference>
<reference evidence="11" key="1">
    <citation type="submission" date="2017-02" db="EMBL/GenBank/DDBJ databases">
        <authorList>
            <person name="Varghese N."/>
            <person name="Submissions S."/>
        </authorList>
    </citation>
    <scope>NUCLEOTIDE SEQUENCE [LARGE SCALE GENOMIC DNA]</scope>
    <source>
        <strain evidence="11">DSM 15739</strain>
    </source>
</reference>
<feature type="transmembrane region" description="Helical" evidence="9">
    <location>
        <begin position="101"/>
        <end position="123"/>
    </location>
</feature>
<dbReference type="GO" id="GO:0015649">
    <property type="term" value="F:2-keto-3-deoxygluconate:proton symporter activity"/>
    <property type="evidence" value="ECO:0007669"/>
    <property type="project" value="InterPro"/>
</dbReference>
<dbReference type="OrthoDB" id="2833at2"/>
<feature type="transmembrane region" description="Helical" evidence="9">
    <location>
        <begin position="161"/>
        <end position="178"/>
    </location>
</feature>
<feature type="transmembrane region" description="Helical" evidence="9">
    <location>
        <begin position="281"/>
        <end position="303"/>
    </location>
</feature>
<feature type="transmembrane region" description="Helical" evidence="9">
    <location>
        <begin position="45"/>
        <end position="63"/>
    </location>
</feature>
<dbReference type="InterPro" id="IPR004684">
    <property type="entry name" value="2keto-3dGluconate_permease"/>
</dbReference>
<feature type="transmembrane region" description="Helical" evidence="9">
    <location>
        <begin position="12"/>
        <end position="33"/>
    </location>
</feature>
<evidence type="ECO:0000256" key="5">
    <source>
        <dbReference type="ARBA" id="ARBA00022692"/>
    </source>
</evidence>
<feature type="transmembrane region" description="Helical" evidence="9">
    <location>
        <begin position="135"/>
        <end position="155"/>
    </location>
</feature>
<evidence type="ECO:0000256" key="9">
    <source>
        <dbReference type="SAM" id="Phobius"/>
    </source>
</evidence>
<dbReference type="EMBL" id="FUWO01000001">
    <property type="protein sequence ID" value="SJZ30298.1"/>
    <property type="molecule type" value="Genomic_DNA"/>
</dbReference>
<sequence>MLKLMKKFPGGTLLIPMLISSIIGTFFPKLFLIGGPTEALFSGQGLNFILGSIVMLSGCSLNLSSIVQVFKRYGIILSARLLFNTIAGILFVKLFGLDGVLGLSAIAFIVAITSMNPSLFLALSQDYGDEVDQNAFGLLAAVSTPIVPMFIYGLISPTPLDYMSLVSIVIPLIIGIAIGNLDKELGAFLTSGMGLIIILLGWSVGAKINLLDATKAGLPGILMVILYYLLAVLPVFVVERTVLKRKGISSIAISTMAGLSASVPLMMIENNPELIPYSGEAAAVVTLGVIGTAIISPMLINWLDKQTTKGF</sequence>
<dbReference type="STRING" id="1121925.SAMN02746011_00026"/>
<dbReference type="AlphaFoldDB" id="A0A1T4JJJ5"/>
<evidence type="ECO:0000313" key="10">
    <source>
        <dbReference type="EMBL" id="SJZ30298.1"/>
    </source>
</evidence>
<gene>
    <name evidence="10" type="ORF">SAMN02746011_00026</name>
</gene>
<keyword evidence="5 9" id="KW-0812">Transmembrane</keyword>
<evidence type="ECO:0000256" key="2">
    <source>
        <dbReference type="ARBA" id="ARBA00022448"/>
    </source>
</evidence>
<keyword evidence="3" id="KW-1003">Cell membrane</keyword>
<evidence type="ECO:0000256" key="3">
    <source>
        <dbReference type="ARBA" id="ARBA00022475"/>
    </source>
</evidence>
<evidence type="ECO:0000256" key="7">
    <source>
        <dbReference type="ARBA" id="ARBA00022989"/>
    </source>
</evidence>
<feature type="transmembrane region" description="Helical" evidence="9">
    <location>
        <begin position="216"/>
        <end position="238"/>
    </location>
</feature>
<dbReference type="Proteomes" id="UP000189941">
    <property type="component" value="Unassembled WGS sequence"/>
</dbReference>
<dbReference type="Pfam" id="PF03812">
    <property type="entry name" value="KdgT"/>
    <property type="match status" value="1"/>
</dbReference>
<keyword evidence="2" id="KW-0813">Transport</keyword>
<keyword evidence="11" id="KW-1185">Reference proteome</keyword>
<evidence type="ECO:0000256" key="8">
    <source>
        <dbReference type="ARBA" id="ARBA00023136"/>
    </source>
</evidence>
<accession>A0A1T4JJJ5</accession>
<organism evidence="10 11">
    <name type="scientific">Globicatella sulfidifaciens DSM 15739</name>
    <dbReference type="NCBI Taxonomy" id="1121925"/>
    <lineage>
        <taxon>Bacteria</taxon>
        <taxon>Bacillati</taxon>
        <taxon>Bacillota</taxon>
        <taxon>Bacilli</taxon>
        <taxon>Lactobacillales</taxon>
        <taxon>Aerococcaceae</taxon>
        <taxon>Globicatella</taxon>
    </lineage>
</organism>
<keyword evidence="4" id="KW-0762">Sugar transport</keyword>
<keyword evidence="7 9" id="KW-1133">Transmembrane helix</keyword>
<feature type="transmembrane region" description="Helical" evidence="9">
    <location>
        <begin position="185"/>
        <end position="204"/>
    </location>
</feature>
<evidence type="ECO:0000256" key="4">
    <source>
        <dbReference type="ARBA" id="ARBA00022597"/>
    </source>
</evidence>
<name>A0A1T4JJJ5_9LACT</name>
<feature type="transmembrane region" description="Helical" evidence="9">
    <location>
        <begin position="75"/>
        <end position="95"/>
    </location>
</feature>
<dbReference type="GO" id="GO:0016020">
    <property type="term" value="C:membrane"/>
    <property type="evidence" value="ECO:0007669"/>
    <property type="project" value="InterPro"/>
</dbReference>
<comment type="similarity">
    <text evidence="1">Belongs to the KdgT transporter family.</text>
</comment>
<evidence type="ECO:0000256" key="6">
    <source>
        <dbReference type="ARBA" id="ARBA00022847"/>
    </source>
</evidence>
<keyword evidence="6" id="KW-0769">Symport</keyword>
<protein>
    <submittedName>
        <fullName evidence="10">2-keto-3-deoxygluconate permease</fullName>
    </submittedName>
</protein>
<evidence type="ECO:0000256" key="1">
    <source>
        <dbReference type="ARBA" id="ARBA00006430"/>
    </source>
</evidence>
<keyword evidence="8 9" id="KW-0472">Membrane</keyword>
<evidence type="ECO:0000313" key="11">
    <source>
        <dbReference type="Proteomes" id="UP000189941"/>
    </source>
</evidence>
<proteinExistence type="inferred from homology"/>
<feature type="transmembrane region" description="Helical" evidence="9">
    <location>
        <begin position="250"/>
        <end position="269"/>
    </location>
</feature>